<gene>
    <name evidence="10" type="ORF">MNBD_BACTEROID01-1013</name>
</gene>
<keyword evidence="7" id="KW-0175">Coiled coil</keyword>
<keyword evidence="5" id="KW-0418">Kinase</keyword>
<keyword evidence="8" id="KW-0472">Membrane</keyword>
<keyword evidence="8" id="KW-0812">Transmembrane</keyword>
<dbReference type="PANTHER" id="PTHR43711:SF31">
    <property type="entry name" value="HISTIDINE KINASE"/>
    <property type="match status" value="1"/>
</dbReference>
<organism evidence="10">
    <name type="scientific">hydrothermal vent metagenome</name>
    <dbReference type="NCBI Taxonomy" id="652676"/>
    <lineage>
        <taxon>unclassified sequences</taxon>
        <taxon>metagenomes</taxon>
        <taxon>ecological metagenomes</taxon>
    </lineage>
</organism>
<dbReference type="SUPFAM" id="SSF55785">
    <property type="entry name" value="PYP-like sensor domain (PAS domain)"/>
    <property type="match status" value="1"/>
</dbReference>
<proteinExistence type="predicted"/>
<feature type="transmembrane region" description="Helical" evidence="8">
    <location>
        <begin position="130"/>
        <end position="145"/>
    </location>
</feature>
<dbReference type="AlphaFoldDB" id="A0A3B0U203"/>
<feature type="transmembrane region" description="Helical" evidence="8">
    <location>
        <begin position="21"/>
        <end position="41"/>
    </location>
</feature>
<dbReference type="InterPro" id="IPR050736">
    <property type="entry name" value="Sensor_HK_Regulatory"/>
</dbReference>
<feature type="domain" description="Histidine kinase" evidence="9">
    <location>
        <begin position="460"/>
        <end position="680"/>
    </location>
</feature>
<feature type="coiled-coil region" evidence="7">
    <location>
        <begin position="433"/>
        <end position="460"/>
    </location>
</feature>
<comment type="catalytic activity">
    <reaction evidence="1">
        <text>ATP + protein L-histidine = ADP + protein N-phospho-L-histidine.</text>
        <dbReference type="EC" id="2.7.13.3"/>
    </reaction>
</comment>
<dbReference type="SMART" id="SM00387">
    <property type="entry name" value="HATPase_c"/>
    <property type="match status" value="1"/>
</dbReference>
<dbReference type="InterPro" id="IPR036097">
    <property type="entry name" value="HisK_dim/P_sf"/>
</dbReference>
<evidence type="ECO:0000256" key="7">
    <source>
        <dbReference type="SAM" id="Coils"/>
    </source>
</evidence>
<dbReference type="InterPro" id="IPR003594">
    <property type="entry name" value="HATPase_dom"/>
</dbReference>
<dbReference type="Gene3D" id="1.10.287.130">
    <property type="match status" value="1"/>
</dbReference>
<keyword evidence="6" id="KW-0902">Two-component regulatory system</keyword>
<feature type="transmembrane region" description="Helical" evidence="8">
    <location>
        <begin position="165"/>
        <end position="183"/>
    </location>
</feature>
<evidence type="ECO:0000256" key="4">
    <source>
        <dbReference type="ARBA" id="ARBA00022679"/>
    </source>
</evidence>
<dbReference type="EC" id="2.7.13.3" evidence="2"/>
<evidence type="ECO:0000256" key="3">
    <source>
        <dbReference type="ARBA" id="ARBA00022553"/>
    </source>
</evidence>
<evidence type="ECO:0000256" key="1">
    <source>
        <dbReference type="ARBA" id="ARBA00000085"/>
    </source>
</evidence>
<keyword evidence="8" id="KW-1133">Transmembrane helix</keyword>
<evidence type="ECO:0000256" key="5">
    <source>
        <dbReference type="ARBA" id="ARBA00022777"/>
    </source>
</evidence>
<dbReference type="InterPro" id="IPR005467">
    <property type="entry name" value="His_kinase_dom"/>
</dbReference>
<evidence type="ECO:0000256" key="8">
    <source>
        <dbReference type="SAM" id="Phobius"/>
    </source>
</evidence>
<accession>A0A3B0U203</accession>
<dbReference type="SMART" id="SM00388">
    <property type="entry name" value="HisKA"/>
    <property type="match status" value="1"/>
</dbReference>
<reference evidence="10" key="1">
    <citation type="submission" date="2018-06" db="EMBL/GenBank/DDBJ databases">
        <authorList>
            <person name="Zhirakovskaya E."/>
        </authorList>
    </citation>
    <scope>NUCLEOTIDE SEQUENCE</scope>
</reference>
<keyword evidence="4" id="KW-0808">Transferase</keyword>
<dbReference type="Pfam" id="PF00512">
    <property type="entry name" value="HisKA"/>
    <property type="match status" value="1"/>
</dbReference>
<dbReference type="InterPro" id="IPR036890">
    <property type="entry name" value="HATPase_C_sf"/>
</dbReference>
<dbReference type="SUPFAM" id="SSF55874">
    <property type="entry name" value="ATPase domain of HSP90 chaperone/DNA topoisomerase II/histidine kinase"/>
    <property type="match status" value="1"/>
</dbReference>
<dbReference type="PRINTS" id="PR00344">
    <property type="entry name" value="BCTRLSENSOR"/>
</dbReference>
<dbReference type="Gene3D" id="3.30.565.10">
    <property type="entry name" value="Histidine kinase-like ATPase, C-terminal domain"/>
    <property type="match status" value="1"/>
</dbReference>
<feature type="transmembrane region" description="Helical" evidence="8">
    <location>
        <begin position="47"/>
        <end position="69"/>
    </location>
</feature>
<dbReference type="PANTHER" id="PTHR43711">
    <property type="entry name" value="TWO-COMPONENT HISTIDINE KINASE"/>
    <property type="match status" value="1"/>
</dbReference>
<dbReference type="InterPro" id="IPR003661">
    <property type="entry name" value="HisK_dim/P_dom"/>
</dbReference>
<dbReference type="SUPFAM" id="SSF47384">
    <property type="entry name" value="Homodimeric domain of signal transducing histidine kinase"/>
    <property type="match status" value="1"/>
</dbReference>
<dbReference type="PROSITE" id="PS50109">
    <property type="entry name" value="HIS_KIN"/>
    <property type="match status" value="1"/>
</dbReference>
<dbReference type="Pfam" id="PF02518">
    <property type="entry name" value="HATPase_c"/>
    <property type="match status" value="1"/>
</dbReference>
<protein>
    <recommendedName>
        <fullName evidence="2">histidine kinase</fullName>
        <ecNumber evidence="2">2.7.13.3</ecNumber>
    </recommendedName>
</protein>
<dbReference type="InterPro" id="IPR004358">
    <property type="entry name" value="Sig_transdc_His_kin-like_C"/>
</dbReference>
<dbReference type="Gene3D" id="3.30.450.20">
    <property type="entry name" value="PAS domain"/>
    <property type="match status" value="1"/>
</dbReference>
<dbReference type="CDD" id="cd00082">
    <property type="entry name" value="HisKA"/>
    <property type="match status" value="1"/>
</dbReference>
<dbReference type="GO" id="GO:0000155">
    <property type="term" value="F:phosphorelay sensor kinase activity"/>
    <property type="evidence" value="ECO:0007669"/>
    <property type="project" value="InterPro"/>
</dbReference>
<sequence length="689" mass="78844">MKINFLNNDEGNLSVFEKRRIVQLAWVNFAALCTALIYFIYKLIFSFEQVCLPCDLSMIILLMLALYCLSNKRINCALNIVFLIPFFVYGYYLSDFYNHIPKNETVFHTLWWVAGGLVYLAVFSVNITRLYLFFAVAVVTLWFHIKEAGLVQEYFYDSQLRFQNPILIILLLFISIAGIRYYFENGLKQVSKTLKRTTDKIQGLINTSKQPIVQIKIISDEEGQITDLIIKKVNTSFEQHFKVRNNKVVNQKASYIFNYLFRNSINSNDLLIINPKPQRDVFIEHLEKWYTINTIRPNDDEYICIFYDVTQQYKVISGLKDSRQRFKVLLEAIPDIFFIIDKDGVYEDFVIKDGDKLKINDSEIVGHSIYEVGFSELMANKIYQCIQDTITNDSIESIEYALDTPNGTFMFEMRLAKLNSHSVISIARDITKRKTAEFQLEEAKNRAEAANSLKSAFLANLSHEIRTPMNAIMGSAEILAEADLPEEDRGEYSSAILNSGLQLMKMIDDTINLSKIETKTVEVKKSFIRINPLIRELFSMYEPIARIKTEVEFEALTDIKSPAFGFVTDRVLLHESLSKLIDNAIKFTESGIVTFGYNMVSASAIEFFVEDTGKGIAADEMDKIYGRFYKVDKSNTLKNSGTGLGLAIAKEFVSILGGELKGESALGEGSRFYFTLQFDKGEGFMKVVH</sequence>
<dbReference type="InterPro" id="IPR035965">
    <property type="entry name" value="PAS-like_dom_sf"/>
</dbReference>
<evidence type="ECO:0000313" key="10">
    <source>
        <dbReference type="EMBL" id="VAW20632.1"/>
    </source>
</evidence>
<evidence type="ECO:0000256" key="6">
    <source>
        <dbReference type="ARBA" id="ARBA00023012"/>
    </source>
</evidence>
<dbReference type="EMBL" id="UOEP01000126">
    <property type="protein sequence ID" value="VAW20632.1"/>
    <property type="molecule type" value="Genomic_DNA"/>
</dbReference>
<evidence type="ECO:0000259" key="9">
    <source>
        <dbReference type="PROSITE" id="PS50109"/>
    </source>
</evidence>
<feature type="transmembrane region" description="Helical" evidence="8">
    <location>
        <begin position="76"/>
        <end position="93"/>
    </location>
</feature>
<keyword evidence="3" id="KW-0597">Phosphoprotein</keyword>
<evidence type="ECO:0000256" key="2">
    <source>
        <dbReference type="ARBA" id="ARBA00012438"/>
    </source>
</evidence>
<name>A0A3B0U203_9ZZZZ</name>